<name>A0A4Y8AEC8_9SPHI</name>
<gene>
    <name evidence="2" type="ORF">E2R65_11020</name>
    <name evidence="1" type="ORF">GGR35_003048</name>
</gene>
<comment type="caution">
    <text evidence="2">The sequence shown here is derived from an EMBL/GenBank/DDBJ whole genome shotgun (WGS) entry which is preliminary data.</text>
</comment>
<dbReference type="EC" id="2.7.6.2" evidence="1"/>
<dbReference type="EMBL" id="JACIEG010000005">
    <property type="protein sequence ID" value="MBB3970432.1"/>
    <property type="molecule type" value="Genomic_DNA"/>
</dbReference>
<evidence type="ECO:0000313" key="2">
    <source>
        <dbReference type="EMBL" id="TEW66930.1"/>
    </source>
</evidence>
<keyword evidence="4" id="KW-1185">Reference proteome</keyword>
<keyword evidence="2" id="KW-0418">Kinase</keyword>
<organism evidence="2 3">
    <name type="scientific">Mucilaginibacter phyllosphaerae</name>
    <dbReference type="NCBI Taxonomy" id="1812349"/>
    <lineage>
        <taxon>Bacteria</taxon>
        <taxon>Pseudomonadati</taxon>
        <taxon>Bacteroidota</taxon>
        <taxon>Sphingobacteriia</taxon>
        <taxon>Sphingobacteriales</taxon>
        <taxon>Sphingobacteriaceae</taxon>
        <taxon>Mucilaginibacter</taxon>
    </lineage>
</organism>
<evidence type="ECO:0000313" key="3">
    <source>
        <dbReference type="Proteomes" id="UP000297248"/>
    </source>
</evidence>
<dbReference type="EMBL" id="SNQG01000003">
    <property type="protein sequence ID" value="TEW66930.1"/>
    <property type="molecule type" value="Genomic_DNA"/>
</dbReference>
<dbReference type="OrthoDB" id="1132102at2"/>
<dbReference type="RefSeq" id="WP_134336522.1">
    <property type="nucleotide sequence ID" value="NZ_BMCZ01000003.1"/>
</dbReference>
<protein>
    <submittedName>
        <fullName evidence="2">Thiamine pyrophosphokinase</fullName>
        <ecNumber evidence="1">2.7.6.2</ecNumber>
    </submittedName>
</protein>
<dbReference type="GO" id="GO:0016301">
    <property type="term" value="F:kinase activity"/>
    <property type="evidence" value="ECO:0007669"/>
    <property type="project" value="UniProtKB-KW"/>
</dbReference>
<reference evidence="1 4" key="3">
    <citation type="submission" date="2020-08" db="EMBL/GenBank/DDBJ databases">
        <title>Genomic Encyclopedia of Type Strains, Phase IV (KMG-IV): sequencing the most valuable type-strain genomes for metagenomic binning, comparative biology and taxonomic classification.</title>
        <authorList>
            <person name="Goeker M."/>
        </authorList>
    </citation>
    <scope>NUCLEOTIDE SEQUENCE [LARGE SCALE GENOMIC DNA]</scope>
    <source>
        <strain evidence="1 4">DSM 100995</strain>
    </source>
</reference>
<evidence type="ECO:0000313" key="4">
    <source>
        <dbReference type="Proteomes" id="UP000583101"/>
    </source>
</evidence>
<keyword evidence="1" id="KW-0808">Transferase</keyword>
<reference evidence="2" key="2">
    <citation type="submission" date="2019-03" db="EMBL/GenBank/DDBJ databases">
        <authorList>
            <person name="Yan Y.-Q."/>
            <person name="Du Z.-J."/>
        </authorList>
    </citation>
    <scope>NUCLEOTIDE SEQUENCE</scope>
    <source>
        <strain evidence="2">PP-F2FG21</strain>
    </source>
</reference>
<dbReference type="AlphaFoldDB" id="A0A4Y8AEC8"/>
<dbReference type="Proteomes" id="UP000583101">
    <property type="component" value="Unassembled WGS sequence"/>
</dbReference>
<dbReference type="GO" id="GO:0004788">
    <property type="term" value="F:thiamine diphosphokinase activity"/>
    <property type="evidence" value="ECO:0007669"/>
    <property type="project" value="UniProtKB-EC"/>
</dbReference>
<dbReference type="Proteomes" id="UP000297248">
    <property type="component" value="Unassembled WGS sequence"/>
</dbReference>
<accession>A0A4Y8AEC8</accession>
<proteinExistence type="predicted"/>
<evidence type="ECO:0000313" key="1">
    <source>
        <dbReference type="EMBL" id="MBB3970432.1"/>
    </source>
</evidence>
<reference evidence="2 3" key="1">
    <citation type="journal article" date="2016" name="Int. J. Syst. Evol. Microbiol.">
        <title>Proposal of Mucilaginibacter phyllosphaerae sp. nov. isolated from the phyllosphere of Galium album.</title>
        <authorList>
            <person name="Aydogan E.L."/>
            <person name="Busse H.J."/>
            <person name="Moser G."/>
            <person name="Muller C."/>
            <person name="Kampfer P."/>
            <person name="Glaeser S.P."/>
        </authorList>
    </citation>
    <scope>NUCLEOTIDE SEQUENCE [LARGE SCALE GENOMIC DNA]</scope>
    <source>
        <strain evidence="2 3">PP-F2FG21</strain>
    </source>
</reference>
<sequence length="189" mass="20890">MSSHHIVREKQEPALLLLSLDNFSEELLGQLLEWSPTVLTTPLVAEQMNTYEIKVDIIIADQIDTNLQSDIRQIAQGNASQTEAALIYLIAQDYKAVNIVADAFDLAGITPFAEKINIVIYSGSQKIYAVKPGFSKWKPAGEYIRVLSVSLNLQTSGLKQIGGGDFVTEEDGFITLNFDRGLLFIAEEI</sequence>